<keyword evidence="2" id="KW-0808">Transferase</keyword>
<dbReference type="PANTHER" id="PTHR22916">
    <property type="entry name" value="GLYCOSYLTRANSFERASE"/>
    <property type="match status" value="1"/>
</dbReference>
<keyword evidence="3" id="KW-1185">Reference proteome</keyword>
<reference evidence="2 3" key="1">
    <citation type="submission" date="2018-12" db="EMBL/GenBank/DDBJ databases">
        <title>Sphingomonas sp. HMF7854 Genome sequencing and assembly.</title>
        <authorList>
            <person name="Cha I."/>
            <person name="Kang H."/>
            <person name="Kim H."/>
            <person name="Kang J."/>
            <person name="Joh K."/>
        </authorList>
    </citation>
    <scope>NUCLEOTIDE SEQUENCE [LARGE SCALE GENOMIC DNA]</scope>
    <source>
        <strain evidence="2 3">HMF7854</strain>
    </source>
</reference>
<sequence>MMPASRVPAVVPMADLELARTDAPAATPGVTIGLVAFNQEDYVREAVRSALAQVGPPVEIILSDDCSSDSTFSIMAEEARNYRGPHRVRARREAANVGTVQHLINVAREARGDLLVVAAGDDISHPNRAEALHAAWVETGAAALSSWHDEIDEDGRLLRGDVSFPSSPFTQKLFADEPQAQRDDGVVPTVPGFCAAYPRAFWADMPDPPAKLLVEDGLASALILLRGETIHRVPESLISYRLLPQSLTVRSASEREELRRREGKISSSGRELVDQVDYTLAVARRSGLTLHPRTERWFRRARLHGRLTSNFWSASPGNRWARLLQMRTSYDARFLLPRLLGFGVFERMRRLVLRRSG</sequence>
<comment type="caution">
    <text evidence="2">The sequence shown here is derived from an EMBL/GenBank/DDBJ whole genome shotgun (WGS) entry which is preliminary data.</text>
</comment>
<evidence type="ECO:0000313" key="3">
    <source>
        <dbReference type="Proteomes" id="UP000274661"/>
    </source>
</evidence>
<dbReference type="GO" id="GO:0016758">
    <property type="term" value="F:hexosyltransferase activity"/>
    <property type="evidence" value="ECO:0007669"/>
    <property type="project" value="UniProtKB-ARBA"/>
</dbReference>
<dbReference type="Proteomes" id="UP000274661">
    <property type="component" value="Unassembled WGS sequence"/>
</dbReference>
<proteinExistence type="predicted"/>
<name>A0A429V699_9SPHN</name>
<dbReference type="Gene3D" id="3.90.550.10">
    <property type="entry name" value="Spore Coat Polysaccharide Biosynthesis Protein SpsA, Chain A"/>
    <property type="match status" value="1"/>
</dbReference>
<dbReference type="OrthoDB" id="9807795at2"/>
<dbReference type="EMBL" id="RWJF01000001">
    <property type="protein sequence ID" value="RST29449.1"/>
    <property type="molecule type" value="Genomic_DNA"/>
</dbReference>
<dbReference type="Pfam" id="PF00535">
    <property type="entry name" value="Glycos_transf_2"/>
    <property type="match status" value="1"/>
</dbReference>
<dbReference type="AlphaFoldDB" id="A0A429V699"/>
<evidence type="ECO:0000259" key="1">
    <source>
        <dbReference type="Pfam" id="PF00535"/>
    </source>
</evidence>
<dbReference type="PANTHER" id="PTHR22916:SF3">
    <property type="entry name" value="UDP-GLCNAC:BETAGAL BETA-1,3-N-ACETYLGLUCOSAMINYLTRANSFERASE-LIKE PROTEIN 1"/>
    <property type="match status" value="1"/>
</dbReference>
<protein>
    <submittedName>
        <fullName evidence="2">Glycosyltransferase</fullName>
    </submittedName>
</protein>
<organism evidence="2 3">
    <name type="scientific">Sphingomonas ginkgonis</name>
    <dbReference type="NCBI Taxonomy" id="2315330"/>
    <lineage>
        <taxon>Bacteria</taxon>
        <taxon>Pseudomonadati</taxon>
        <taxon>Pseudomonadota</taxon>
        <taxon>Alphaproteobacteria</taxon>
        <taxon>Sphingomonadales</taxon>
        <taxon>Sphingomonadaceae</taxon>
        <taxon>Sphingomonas</taxon>
    </lineage>
</organism>
<feature type="domain" description="Glycosyltransferase 2-like" evidence="1">
    <location>
        <begin position="32"/>
        <end position="200"/>
    </location>
</feature>
<gene>
    <name evidence="2" type="ORF">HMF7854_00345</name>
</gene>
<accession>A0A429V699</accession>
<dbReference type="InterPro" id="IPR001173">
    <property type="entry name" value="Glyco_trans_2-like"/>
</dbReference>
<dbReference type="InterPro" id="IPR029044">
    <property type="entry name" value="Nucleotide-diphossugar_trans"/>
</dbReference>
<dbReference type="SUPFAM" id="SSF53448">
    <property type="entry name" value="Nucleotide-diphospho-sugar transferases"/>
    <property type="match status" value="1"/>
</dbReference>
<evidence type="ECO:0000313" key="2">
    <source>
        <dbReference type="EMBL" id="RST29449.1"/>
    </source>
</evidence>